<feature type="region of interest" description="Disordered" evidence="8">
    <location>
        <begin position="181"/>
        <end position="205"/>
    </location>
</feature>
<dbReference type="GO" id="GO:0003924">
    <property type="term" value="F:GTPase activity"/>
    <property type="evidence" value="ECO:0007669"/>
    <property type="project" value="InterPro"/>
</dbReference>
<dbReference type="EMBL" id="UZAH01026464">
    <property type="protein sequence ID" value="VDO81142.1"/>
    <property type="molecule type" value="Genomic_DNA"/>
</dbReference>
<evidence type="ECO:0000256" key="2">
    <source>
        <dbReference type="ARBA" id="ARBA00022448"/>
    </source>
</evidence>
<keyword evidence="2" id="KW-0813">Transport</keyword>
<evidence type="ECO:0000313" key="10">
    <source>
        <dbReference type="Proteomes" id="UP000050761"/>
    </source>
</evidence>
<comment type="similarity">
    <text evidence="1">Belongs to the small GTPase superfamily. Rab family.</text>
</comment>
<dbReference type="SMART" id="SM00175">
    <property type="entry name" value="RAB"/>
    <property type="match status" value="1"/>
</dbReference>
<dbReference type="CDD" id="cd01869">
    <property type="entry name" value="Rab1_Ypt1"/>
    <property type="match status" value="1"/>
</dbReference>
<evidence type="ECO:0000256" key="6">
    <source>
        <dbReference type="ARBA" id="ARBA00023288"/>
    </source>
</evidence>
<evidence type="ECO:0000313" key="9">
    <source>
        <dbReference type="EMBL" id="VDO81142.1"/>
    </source>
</evidence>
<dbReference type="PROSITE" id="PS51420">
    <property type="entry name" value="RHO"/>
    <property type="match status" value="1"/>
</dbReference>
<evidence type="ECO:0000256" key="1">
    <source>
        <dbReference type="ARBA" id="ARBA00006270"/>
    </source>
</evidence>
<dbReference type="Proteomes" id="UP000050761">
    <property type="component" value="Unassembled WGS sequence"/>
</dbReference>
<dbReference type="NCBIfam" id="TIGR00231">
    <property type="entry name" value="small_GTP"/>
    <property type="match status" value="1"/>
</dbReference>
<dbReference type="SUPFAM" id="SSF52540">
    <property type="entry name" value="P-loop containing nucleoside triphosphate hydrolases"/>
    <property type="match status" value="1"/>
</dbReference>
<dbReference type="SMART" id="SM00173">
    <property type="entry name" value="RAS"/>
    <property type="match status" value="1"/>
</dbReference>
<dbReference type="PRINTS" id="PR00449">
    <property type="entry name" value="RASTRNSFRMNG"/>
</dbReference>
<reference evidence="9 10" key="1">
    <citation type="submission" date="2018-11" db="EMBL/GenBank/DDBJ databases">
        <authorList>
            <consortium name="Pathogen Informatics"/>
        </authorList>
    </citation>
    <scope>NUCLEOTIDE SEQUENCE [LARGE SCALE GENOMIC DNA]</scope>
</reference>
<keyword evidence="7" id="KW-0636">Prenylation</keyword>
<dbReference type="InterPro" id="IPR005225">
    <property type="entry name" value="Small_GTP-bd"/>
</dbReference>
<evidence type="ECO:0000256" key="4">
    <source>
        <dbReference type="ARBA" id="ARBA00022927"/>
    </source>
</evidence>
<dbReference type="PROSITE" id="PS51419">
    <property type="entry name" value="RAB"/>
    <property type="match status" value="1"/>
</dbReference>
<keyword evidence="4" id="KW-0653">Protein transport</keyword>
<evidence type="ECO:0000256" key="8">
    <source>
        <dbReference type="SAM" id="MobiDB-lite"/>
    </source>
</evidence>
<dbReference type="GO" id="GO:0005525">
    <property type="term" value="F:GTP binding"/>
    <property type="evidence" value="ECO:0007669"/>
    <property type="project" value="UniProtKB-KW"/>
</dbReference>
<dbReference type="PANTHER" id="PTHR47977">
    <property type="entry name" value="RAS-RELATED PROTEIN RAB"/>
    <property type="match status" value="1"/>
</dbReference>
<evidence type="ECO:0000313" key="11">
    <source>
        <dbReference type="WBParaSite" id="HPBE_0000951901-mRNA-1"/>
    </source>
</evidence>
<dbReference type="GO" id="GO:0015031">
    <property type="term" value="P:protein transport"/>
    <property type="evidence" value="ECO:0007669"/>
    <property type="project" value="UniProtKB-KW"/>
</dbReference>
<keyword evidence="6" id="KW-0449">Lipoprotein</keyword>
<dbReference type="Pfam" id="PF00071">
    <property type="entry name" value="Ras"/>
    <property type="match status" value="1"/>
</dbReference>
<dbReference type="InterPro" id="IPR001806">
    <property type="entry name" value="Small_GTPase"/>
</dbReference>
<sequence length="205" mass="22561">MAAMNPEYDYLFKLLLIGDSGVGKSCLLLRFADDTYTESYISTIGVDFKIRTIELDGKTIKLQIWDTAGQERFRTITSSYYRGAHGIIVVYDITDQESFNNVKQWLQEIDRYACENVNKLLVGNKCDLTAKRAVETTAAKEYADQLGIPFLETSAKSSTNVEQAFLTMAAEIKSRMGPVQGAGGAPAVRITGSQPVNDKKSGGCC</sequence>
<gene>
    <name evidence="9" type="ORF">HPBE_LOCUS9520</name>
</gene>
<dbReference type="Gene3D" id="3.40.50.300">
    <property type="entry name" value="P-loop containing nucleotide triphosphate hydrolases"/>
    <property type="match status" value="1"/>
</dbReference>
<dbReference type="InterPro" id="IPR027417">
    <property type="entry name" value="P-loop_NTPase"/>
</dbReference>
<proteinExistence type="inferred from homology"/>
<keyword evidence="5" id="KW-0342">GTP-binding</keyword>
<dbReference type="WBParaSite" id="HPBE_0000951901-mRNA-1">
    <property type="protein sequence ID" value="HPBE_0000951901-mRNA-1"/>
    <property type="gene ID" value="HPBE_0000951901"/>
</dbReference>
<dbReference type="SMART" id="SM00174">
    <property type="entry name" value="RHO"/>
    <property type="match status" value="1"/>
</dbReference>
<reference evidence="11" key="2">
    <citation type="submission" date="2019-09" db="UniProtKB">
        <authorList>
            <consortium name="WormBaseParasite"/>
        </authorList>
    </citation>
    <scope>IDENTIFICATION</scope>
</reference>
<accession>A0A3P8CAG5</accession>
<dbReference type="AlphaFoldDB" id="A0A3P8CAG5"/>
<dbReference type="SMART" id="SM00177">
    <property type="entry name" value="ARF"/>
    <property type="match status" value="1"/>
</dbReference>
<keyword evidence="10" id="KW-1185">Reference proteome</keyword>
<dbReference type="FunFam" id="3.40.50.300:FF:000069">
    <property type="entry name" value="Ras GTP-binding protein YPT1"/>
    <property type="match status" value="1"/>
</dbReference>
<dbReference type="PROSITE" id="PS51417">
    <property type="entry name" value="ARF"/>
    <property type="match status" value="1"/>
</dbReference>
<organism evidence="9">
    <name type="scientific">Heligmosomoides polygyrus</name>
    <name type="common">Parasitic roundworm</name>
    <dbReference type="NCBI Taxonomy" id="6339"/>
    <lineage>
        <taxon>Eukaryota</taxon>
        <taxon>Metazoa</taxon>
        <taxon>Ecdysozoa</taxon>
        <taxon>Nematoda</taxon>
        <taxon>Chromadorea</taxon>
        <taxon>Rhabditida</taxon>
        <taxon>Rhabditina</taxon>
        <taxon>Rhabditomorpha</taxon>
        <taxon>Strongyloidea</taxon>
        <taxon>Heligmosomidae</taxon>
        <taxon>Heligmosomoides</taxon>
    </lineage>
</organism>
<name>A0A3P8CAG5_HELPZ</name>
<evidence type="ECO:0000256" key="3">
    <source>
        <dbReference type="ARBA" id="ARBA00022741"/>
    </source>
</evidence>
<keyword evidence="3" id="KW-0547">Nucleotide-binding</keyword>
<dbReference type="OrthoDB" id="9989112at2759"/>
<dbReference type="InterPro" id="IPR057289">
    <property type="entry name" value="Rab1/Ypt1"/>
</dbReference>
<dbReference type="PROSITE" id="PS51421">
    <property type="entry name" value="RAS"/>
    <property type="match status" value="1"/>
</dbReference>
<dbReference type="SMART" id="SM00176">
    <property type="entry name" value="RAN"/>
    <property type="match status" value="1"/>
</dbReference>
<evidence type="ECO:0000256" key="5">
    <source>
        <dbReference type="ARBA" id="ARBA00023134"/>
    </source>
</evidence>
<protein>
    <submittedName>
        <fullName evidence="11">Ras-related protein Rab-1A</fullName>
    </submittedName>
</protein>
<dbReference type="InterPro" id="IPR050227">
    <property type="entry name" value="Rab"/>
</dbReference>
<evidence type="ECO:0000256" key="7">
    <source>
        <dbReference type="ARBA" id="ARBA00023289"/>
    </source>
</evidence>